<accession>X1ARB3</accession>
<dbReference type="AlphaFoldDB" id="X1ARB3"/>
<comment type="caution">
    <text evidence="1">The sequence shown here is derived from an EMBL/GenBank/DDBJ whole genome shotgun (WGS) entry which is preliminary data.</text>
</comment>
<protein>
    <recommendedName>
        <fullName evidence="2">Helix-hairpin-helix DNA-binding motif class 1 domain-containing protein</fullName>
    </recommendedName>
</protein>
<dbReference type="Gene3D" id="1.10.150.20">
    <property type="entry name" value="5' to 3' exonuclease, C-terminal subdomain"/>
    <property type="match status" value="1"/>
</dbReference>
<organism evidence="1">
    <name type="scientific">marine sediment metagenome</name>
    <dbReference type="NCBI Taxonomy" id="412755"/>
    <lineage>
        <taxon>unclassified sequences</taxon>
        <taxon>metagenomes</taxon>
        <taxon>ecological metagenomes</taxon>
    </lineage>
</organism>
<evidence type="ECO:0008006" key="2">
    <source>
        <dbReference type="Google" id="ProtNLM"/>
    </source>
</evidence>
<name>X1ARB3_9ZZZZ</name>
<dbReference type="EMBL" id="BART01011449">
    <property type="protein sequence ID" value="GAG85260.1"/>
    <property type="molecule type" value="Genomic_DNA"/>
</dbReference>
<evidence type="ECO:0000313" key="1">
    <source>
        <dbReference type="EMBL" id="GAG85260.1"/>
    </source>
</evidence>
<sequence length="29" mass="3280">GKVSVEEIEQVKGFGKKTAQLIWEYVKGK</sequence>
<reference evidence="1" key="1">
    <citation type="journal article" date="2014" name="Front. Microbiol.">
        <title>High frequency of phylogenetically diverse reductive dehalogenase-homologous genes in deep subseafloor sedimentary metagenomes.</title>
        <authorList>
            <person name="Kawai M."/>
            <person name="Futagami T."/>
            <person name="Toyoda A."/>
            <person name="Takaki Y."/>
            <person name="Nishi S."/>
            <person name="Hori S."/>
            <person name="Arai W."/>
            <person name="Tsubouchi T."/>
            <person name="Morono Y."/>
            <person name="Uchiyama I."/>
            <person name="Ito T."/>
            <person name="Fujiyama A."/>
            <person name="Inagaki F."/>
            <person name="Takami H."/>
        </authorList>
    </citation>
    <scope>NUCLEOTIDE SEQUENCE</scope>
    <source>
        <strain evidence="1">Expedition CK06-06</strain>
    </source>
</reference>
<gene>
    <name evidence="1" type="ORF">S01H4_24396</name>
</gene>
<feature type="non-terminal residue" evidence="1">
    <location>
        <position position="1"/>
    </location>
</feature>
<proteinExistence type="predicted"/>